<evidence type="ECO:0000256" key="4">
    <source>
        <dbReference type="ARBA" id="ARBA00023004"/>
    </source>
</evidence>
<dbReference type="AlphaFoldDB" id="W9XQT2"/>
<dbReference type="RefSeq" id="XP_007735005.1">
    <property type="nucleotide sequence ID" value="XM_007736815.1"/>
</dbReference>
<keyword evidence="2" id="KW-0479">Metal-binding</keyword>
<evidence type="ECO:0008006" key="7">
    <source>
        <dbReference type="Google" id="ProtNLM"/>
    </source>
</evidence>
<organism evidence="5 6">
    <name type="scientific">Capronia epimyces CBS 606.96</name>
    <dbReference type="NCBI Taxonomy" id="1182542"/>
    <lineage>
        <taxon>Eukaryota</taxon>
        <taxon>Fungi</taxon>
        <taxon>Dikarya</taxon>
        <taxon>Ascomycota</taxon>
        <taxon>Pezizomycotina</taxon>
        <taxon>Eurotiomycetes</taxon>
        <taxon>Chaetothyriomycetidae</taxon>
        <taxon>Chaetothyriales</taxon>
        <taxon>Herpotrichiellaceae</taxon>
        <taxon>Capronia</taxon>
    </lineage>
</organism>
<keyword evidence="4" id="KW-0408">Iron</keyword>
<dbReference type="HOGENOM" id="CLU_181681_0_0_1"/>
<protein>
    <recommendedName>
        <fullName evidence="7">Cytochrome P450 oxidoreductase</fullName>
    </recommendedName>
</protein>
<name>W9XQT2_9EURO</name>
<evidence type="ECO:0000256" key="3">
    <source>
        <dbReference type="ARBA" id="ARBA00023002"/>
    </source>
</evidence>
<dbReference type="GO" id="GO:0005506">
    <property type="term" value="F:iron ion binding"/>
    <property type="evidence" value="ECO:0007669"/>
    <property type="project" value="InterPro"/>
</dbReference>
<dbReference type="GO" id="GO:0020037">
    <property type="term" value="F:heme binding"/>
    <property type="evidence" value="ECO:0007669"/>
    <property type="project" value="InterPro"/>
</dbReference>
<dbReference type="GeneID" id="19170805"/>
<dbReference type="Gene3D" id="1.10.630.10">
    <property type="entry name" value="Cytochrome P450"/>
    <property type="match status" value="1"/>
</dbReference>
<reference evidence="5 6" key="1">
    <citation type="submission" date="2013-03" db="EMBL/GenBank/DDBJ databases">
        <title>The Genome Sequence of Capronia epimyces CBS 606.96.</title>
        <authorList>
            <consortium name="The Broad Institute Genomics Platform"/>
            <person name="Cuomo C."/>
            <person name="de Hoog S."/>
            <person name="Gorbushina A."/>
            <person name="Walker B."/>
            <person name="Young S.K."/>
            <person name="Zeng Q."/>
            <person name="Gargeya S."/>
            <person name="Fitzgerald M."/>
            <person name="Haas B."/>
            <person name="Abouelleil A."/>
            <person name="Allen A.W."/>
            <person name="Alvarado L."/>
            <person name="Arachchi H.M."/>
            <person name="Berlin A.M."/>
            <person name="Chapman S.B."/>
            <person name="Gainer-Dewar J."/>
            <person name="Goldberg J."/>
            <person name="Griggs A."/>
            <person name="Gujja S."/>
            <person name="Hansen M."/>
            <person name="Howarth C."/>
            <person name="Imamovic A."/>
            <person name="Ireland A."/>
            <person name="Larimer J."/>
            <person name="McCowan C."/>
            <person name="Murphy C."/>
            <person name="Pearson M."/>
            <person name="Poon T.W."/>
            <person name="Priest M."/>
            <person name="Roberts A."/>
            <person name="Saif S."/>
            <person name="Shea T."/>
            <person name="Sisk P."/>
            <person name="Sykes S."/>
            <person name="Wortman J."/>
            <person name="Nusbaum C."/>
            <person name="Birren B."/>
        </authorList>
    </citation>
    <scope>NUCLEOTIDE SEQUENCE [LARGE SCALE GENOMIC DNA]</scope>
    <source>
        <strain evidence="5 6">CBS 606.96</strain>
    </source>
</reference>
<dbReference type="InterPro" id="IPR050364">
    <property type="entry name" value="Cytochrome_P450_fung"/>
</dbReference>
<proteinExistence type="inferred from homology"/>
<dbReference type="EMBL" id="AMGY01000005">
    <property type="protein sequence ID" value="EXJ82882.1"/>
    <property type="molecule type" value="Genomic_DNA"/>
</dbReference>
<comment type="similarity">
    <text evidence="1">Belongs to the cytochrome P450 family.</text>
</comment>
<dbReference type="InterPro" id="IPR036396">
    <property type="entry name" value="Cyt_P450_sf"/>
</dbReference>
<evidence type="ECO:0000313" key="6">
    <source>
        <dbReference type="Proteomes" id="UP000019478"/>
    </source>
</evidence>
<dbReference type="PANTHER" id="PTHR46300">
    <property type="entry name" value="P450, PUTATIVE (EUROFUNG)-RELATED-RELATED"/>
    <property type="match status" value="1"/>
</dbReference>
<dbReference type="OrthoDB" id="1103324at2759"/>
<dbReference type="Proteomes" id="UP000019478">
    <property type="component" value="Unassembled WGS sequence"/>
</dbReference>
<evidence type="ECO:0000256" key="1">
    <source>
        <dbReference type="ARBA" id="ARBA00010617"/>
    </source>
</evidence>
<dbReference type="GO" id="GO:0004497">
    <property type="term" value="F:monooxygenase activity"/>
    <property type="evidence" value="ECO:0007669"/>
    <property type="project" value="InterPro"/>
</dbReference>
<evidence type="ECO:0000313" key="5">
    <source>
        <dbReference type="EMBL" id="EXJ82882.1"/>
    </source>
</evidence>
<keyword evidence="3" id="KW-0560">Oxidoreductase</keyword>
<dbReference type="GO" id="GO:0016705">
    <property type="term" value="F:oxidoreductase activity, acting on paired donors, with incorporation or reduction of molecular oxygen"/>
    <property type="evidence" value="ECO:0007669"/>
    <property type="project" value="InterPro"/>
</dbReference>
<evidence type="ECO:0000256" key="2">
    <source>
        <dbReference type="ARBA" id="ARBA00022723"/>
    </source>
</evidence>
<keyword evidence="6" id="KW-1185">Reference proteome</keyword>
<accession>W9XQT2</accession>
<gene>
    <name evidence="5" type="ORF">A1O3_06698</name>
</gene>
<comment type="caution">
    <text evidence="5">The sequence shown here is derived from an EMBL/GenBank/DDBJ whole genome shotgun (WGS) entry which is preliminary data.</text>
</comment>
<sequence>MCPGVHLAERNQWRIVSKLIWAFEIKEPIDPTTGKTISLDPEDYSNGLLHAPKPFKVIFKPRSQAHIDVIKREYEESMRDLAPFE</sequence>
<dbReference type="SUPFAM" id="SSF48264">
    <property type="entry name" value="Cytochrome P450"/>
    <property type="match status" value="1"/>
</dbReference>